<evidence type="ECO:0000256" key="3">
    <source>
        <dbReference type="ARBA" id="ARBA00022741"/>
    </source>
</evidence>
<keyword evidence="4 8" id="KW-0460">Magnesium</keyword>
<sequence>MIEYEQQKEESALLITLRNRELSDREARDHLEELEGLCTTLGFTSAGEFIVPVREPQPKYLIGSGWAEELAVQAEALEADYVVFDDDLSPSQQRNLEKLCKKPVIDRHQVIIEIFAQRANTREARLQVELARLIYSLPRLRRMWTHLSRQRGGAKGTRGEGETQLEVDRRLVEARIARLKDELSQVQSQRSTLRKQRESIPVPTAAIVGYTNAGKSSLHKALTDSQILVEDKLFATLDPTTRRYHMPSGMEVLLTDTVGFIRKLPHDLVDAFKSTLEETVLAHFLLHIVDITNPDLHQHIATTRAVLEEIGVEDKPEILVFNKCDAARGDQKSFMRQRYPDALFISVKNGEGFDELAQAVEHQISKTLQKVRLTMTHNKGDIISLAHREGRVIETEYGDQDVVVTAFLPPRLLSMIQSKEKEADSGIHLELLDGEP</sequence>
<keyword evidence="3 6" id="KW-0547">Nucleotide-binding</keyword>
<keyword evidence="1 6" id="KW-0963">Cytoplasm</keyword>
<dbReference type="InterPro" id="IPR025121">
    <property type="entry name" value="GTPase_HflX_N"/>
</dbReference>
<dbReference type="Gene3D" id="3.40.50.11060">
    <property type="entry name" value="GTPase HflX, N-terminal domain"/>
    <property type="match status" value="1"/>
</dbReference>
<comment type="subunit">
    <text evidence="6">Monomer. Associates with the 50S ribosomal subunit.</text>
</comment>
<dbReference type="GO" id="GO:0005525">
    <property type="term" value="F:GTP binding"/>
    <property type="evidence" value="ECO:0007669"/>
    <property type="project" value="UniProtKB-UniRule"/>
</dbReference>
<dbReference type="PIRSF" id="PIRSF006809">
    <property type="entry name" value="GTP-binding_hflX_prd"/>
    <property type="match status" value="1"/>
</dbReference>
<dbReference type="PANTHER" id="PTHR10229">
    <property type="entry name" value="GTP-BINDING PROTEIN HFLX"/>
    <property type="match status" value="1"/>
</dbReference>
<dbReference type="FunFam" id="3.40.50.11060:FF:000001">
    <property type="entry name" value="GTPase HflX"/>
    <property type="match status" value="1"/>
</dbReference>
<dbReference type="InterPro" id="IPR042108">
    <property type="entry name" value="GTPase_HflX_N_sf"/>
</dbReference>
<dbReference type="InterPro" id="IPR032305">
    <property type="entry name" value="GTP-bd_M"/>
</dbReference>
<keyword evidence="2 8" id="KW-0479">Metal-binding</keyword>
<dbReference type="InterPro" id="IPR030394">
    <property type="entry name" value="G_HFLX_dom"/>
</dbReference>
<feature type="binding site" evidence="7">
    <location>
        <begin position="209"/>
        <end position="216"/>
    </location>
    <ligand>
        <name>GTP</name>
        <dbReference type="ChEBI" id="CHEBI:37565"/>
    </ligand>
</feature>
<evidence type="ECO:0000256" key="4">
    <source>
        <dbReference type="ARBA" id="ARBA00022842"/>
    </source>
</evidence>
<evidence type="ECO:0000313" key="12">
    <source>
        <dbReference type="Proteomes" id="UP000018680"/>
    </source>
</evidence>
<dbReference type="PANTHER" id="PTHR10229:SF0">
    <property type="entry name" value="GTP-BINDING PROTEIN 6-RELATED"/>
    <property type="match status" value="1"/>
</dbReference>
<evidence type="ECO:0000259" key="10">
    <source>
        <dbReference type="PROSITE" id="PS51705"/>
    </source>
</evidence>
<keyword evidence="9" id="KW-0175">Coiled coil</keyword>
<feature type="domain" description="Hflx-type G" evidence="10">
    <location>
        <begin position="203"/>
        <end position="368"/>
    </location>
</feature>
<dbReference type="PATRIC" id="fig|1307761.3.peg.222"/>
<dbReference type="GO" id="GO:0003924">
    <property type="term" value="F:GTPase activity"/>
    <property type="evidence" value="ECO:0007669"/>
    <property type="project" value="UniProtKB-UniRule"/>
</dbReference>
<feature type="coiled-coil region" evidence="9">
    <location>
        <begin position="162"/>
        <end position="196"/>
    </location>
</feature>
<dbReference type="HAMAP" id="MF_00900">
    <property type="entry name" value="GTPase_HflX"/>
    <property type="match status" value="1"/>
</dbReference>
<dbReference type="Gene3D" id="6.10.250.2860">
    <property type="match status" value="1"/>
</dbReference>
<dbReference type="Pfam" id="PF13167">
    <property type="entry name" value="GTP-bdg_N"/>
    <property type="match status" value="1"/>
</dbReference>
<name>V5WCX0_9SPIO</name>
<dbReference type="AlphaFoldDB" id="V5WCX0"/>
<dbReference type="RefSeq" id="WP_024266596.1">
    <property type="nucleotide sequence ID" value="NC_023035.1"/>
</dbReference>
<dbReference type="Proteomes" id="UP000018680">
    <property type="component" value="Chromosome"/>
</dbReference>
<dbReference type="NCBIfam" id="TIGR03156">
    <property type="entry name" value="GTP_HflX"/>
    <property type="match status" value="1"/>
</dbReference>
<evidence type="ECO:0000256" key="1">
    <source>
        <dbReference type="ARBA" id="ARBA00022490"/>
    </source>
</evidence>
<evidence type="ECO:0000256" key="2">
    <source>
        <dbReference type="ARBA" id="ARBA00022723"/>
    </source>
</evidence>
<dbReference type="CDD" id="cd01878">
    <property type="entry name" value="HflX"/>
    <property type="match status" value="1"/>
</dbReference>
<evidence type="ECO:0000256" key="5">
    <source>
        <dbReference type="ARBA" id="ARBA00023134"/>
    </source>
</evidence>
<evidence type="ECO:0000256" key="7">
    <source>
        <dbReference type="PIRSR" id="PIRSR006809-1"/>
    </source>
</evidence>
<comment type="function">
    <text evidence="6">GTPase that associates with the 50S ribosomal subunit and may have a role during protein synthesis or ribosome biogenesis.</text>
</comment>
<comment type="cofactor">
    <cofactor evidence="8">
        <name>Mg(2+)</name>
        <dbReference type="ChEBI" id="CHEBI:18420"/>
    </cofactor>
</comment>
<evidence type="ECO:0000313" key="11">
    <source>
        <dbReference type="EMBL" id="AHC13663.1"/>
    </source>
</evidence>
<dbReference type="GO" id="GO:0043022">
    <property type="term" value="F:ribosome binding"/>
    <property type="evidence" value="ECO:0007669"/>
    <property type="project" value="TreeGrafter"/>
</dbReference>
<feature type="binding site" evidence="8">
    <location>
        <position position="216"/>
    </location>
    <ligand>
        <name>Mg(2+)</name>
        <dbReference type="ChEBI" id="CHEBI:18420"/>
    </ligand>
</feature>
<dbReference type="KEGG" id="slr:L21SP2_0221"/>
<accession>V5WCX0</accession>
<dbReference type="HOGENOM" id="CLU_019597_1_0_12"/>
<dbReference type="OrthoDB" id="9812272at2"/>
<keyword evidence="5 6" id="KW-0342">GTP-binding</keyword>
<feature type="binding site" evidence="8">
    <location>
        <position position="236"/>
    </location>
    <ligand>
        <name>Mg(2+)</name>
        <dbReference type="ChEBI" id="CHEBI:18420"/>
    </ligand>
</feature>
<dbReference type="InterPro" id="IPR027417">
    <property type="entry name" value="P-loop_NTPase"/>
</dbReference>
<dbReference type="PROSITE" id="PS51705">
    <property type="entry name" value="G_HFLX"/>
    <property type="match status" value="1"/>
</dbReference>
<evidence type="ECO:0000256" key="6">
    <source>
        <dbReference type="HAMAP-Rule" id="MF_00900"/>
    </source>
</evidence>
<keyword evidence="12" id="KW-1185">Reference proteome</keyword>
<gene>
    <name evidence="6" type="primary">hflX</name>
    <name evidence="11" type="ORF">L21SP2_0221</name>
</gene>
<dbReference type="InterPro" id="IPR006073">
    <property type="entry name" value="GTP-bd"/>
</dbReference>
<feature type="binding site" evidence="7">
    <location>
        <begin position="346"/>
        <end position="348"/>
    </location>
    <ligand>
        <name>GTP</name>
        <dbReference type="ChEBI" id="CHEBI:37565"/>
    </ligand>
</feature>
<dbReference type="eggNOG" id="COG2262">
    <property type="taxonomic scope" value="Bacteria"/>
</dbReference>
<dbReference type="GO" id="GO:0046872">
    <property type="term" value="F:metal ion binding"/>
    <property type="evidence" value="ECO:0007669"/>
    <property type="project" value="UniProtKB-KW"/>
</dbReference>
<evidence type="ECO:0000256" key="8">
    <source>
        <dbReference type="PIRSR" id="PIRSR006809-2"/>
    </source>
</evidence>
<comment type="similarity">
    <text evidence="6">Belongs to the TRAFAC class OBG-HflX-like GTPase superfamily. HflX GTPase family.</text>
</comment>
<comment type="subcellular location">
    <subcellularLocation>
        <location evidence="6">Cytoplasm</location>
    </subcellularLocation>
    <text evidence="6">May associate with membranes.</text>
</comment>
<dbReference type="GO" id="GO:0005737">
    <property type="term" value="C:cytoplasm"/>
    <property type="evidence" value="ECO:0007669"/>
    <property type="project" value="UniProtKB-SubCell"/>
</dbReference>
<feature type="binding site" evidence="7">
    <location>
        <begin position="322"/>
        <end position="325"/>
    </location>
    <ligand>
        <name>GTP</name>
        <dbReference type="ChEBI" id="CHEBI:37565"/>
    </ligand>
</feature>
<feature type="binding site" evidence="7">
    <location>
        <begin position="256"/>
        <end position="259"/>
    </location>
    <ligand>
        <name>GTP</name>
        <dbReference type="ChEBI" id="CHEBI:37565"/>
    </ligand>
</feature>
<reference evidence="11 12" key="1">
    <citation type="journal article" date="2015" name="Stand. Genomic Sci.">
        <title>Complete genome sequence and description of Salinispira pacifica gen. nov., sp. nov., a novel spirochaete isolated form a hypersaline microbial mat.</title>
        <authorList>
            <person name="Ben Hania W."/>
            <person name="Joseph M."/>
            <person name="Schumann P."/>
            <person name="Bunk B."/>
            <person name="Fiebig A."/>
            <person name="Sproer C."/>
            <person name="Klenk H.P."/>
            <person name="Fardeau M.L."/>
            <person name="Spring S."/>
        </authorList>
    </citation>
    <scope>NUCLEOTIDE SEQUENCE [LARGE SCALE GENOMIC DNA]</scope>
    <source>
        <strain evidence="11 12">L21-RPul-D2</strain>
    </source>
</reference>
<proteinExistence type="inferred from homology"/>
<dbReference type="Pfam" id="PF16360">
    <property type="entry name" value="GTP-bdg_M"/>
    <property type="match status" value="1"/>
</dbReference>
<protein>
    <recommendedName>
        <fullName evidence="6">GTPase HflX</fullName>
    </recommendedName>
    <alternativeName>
        <fullName evidence="6">GTP-binding protein HflX</fullName>
    </alternativeName>
</protein>
<dbReference type="InterPro" id="IPR016496">
    <property type="entry name" value="GTPase_HflX"/>
</dbReference>
<dbReference type="STRING" id="1307761.L21SP2_0221"/>
<dbReference type="EMBL" id="CP006939">
    <property type="protein sequence ID" value="AHC13663.1"/>
    <property type="molecule type" value="Genomic_DNA"/>
</dbReference>
<dbReference type="Pfam" id="PF01926">
    <property type="entry name" value="MMR_HSR1"/>
    <property type="match status" value="1"/>
</dbReference>
<evidence type="ECO:0000256" key="9">
    <source>
        <dbReference type="SAM" id="Coils"/>
    </source>
</evidence>
<organism evidence="11 12">
    <name type="scientific">Salinispira pacifica</name>
    <dbReference type="NCBI Taxonomy" id="1307761"/>
    <lineage>
        <taxon>Bacteria</taxon>
        <taxon>Pseudomonadati</taxon>
        <taxon>Spirochaetota</taxon>
        <taxon>Spirochaetia</taxon>
        <taxon>Spirochaetales</taxon>
        <taxon>Spirochaetaceae</taxon>
        <taxon>Salinispira</taxon>
    </lineage>
</organism>
<dbReference type="Gene3D" id="3.40.50.300">
    <property type="entry name" value="P-loop containing nucleotide triphosphate hydrolases"/>
    <property type="match status" value="1"/>
</dbReference>
<dbReference type="SUPFAM" id="SSF52540">
    <property type="entry name" value="P-loop containing nucleoside triphosphate hydrolases"/>
    <property type="match status" value="1"/>
</dbReference>
<feature type="binding site" evidence="7">
    <location>
        <begin position="234"/>
        <end position="238"/>
    </location>
    <ligand>
        <name>GTP</name>
        <dbReference type="ChEBI" id="CHEBI:37565"/>
    </ligand>
</feature>